<dbReference type="SMART" id="SM00355">
    <property type="entry name" value="ZnF_C2H2"/>
    <property type="match status" value="3"/>
</dbReference>
<protein>
    <recommendedName>
        <fullName evidence="10">C2H2-type domain-containing protein</fullName>
    </recommendedName>
</protein>
<dbReference type="InterPro" id="IPR003604">
    <property type="entry name" value="Matrin/U1-like-C_Znf_C2H2"/>
</dbReference>
<dbReference type="InterPro" id="IPR013087">
    <property type="entry name" value="Znf_C2H2_type"/>
</dbReference>
<organism evidence="11 12">
    <name type="scientific">Eeniella nana</name>
    <name type="common">Yeast</name>
    <name type="synonym">Brettanomyces nanus</name>
    <dbReference type="NCBI Taxonomy" id="13502"/>
    <lineage>
        <taxon>Eukaryota</taxon>
        <taxon>Fungi</taxon>
        <taxon>Dikarya</taxon>
        <taxon>Ascomycota</taxon>
        <taxon>Saccharomycotina</taxon>
        <taxon>Pichiomycetes</taxon>
        <taxon>Pichiales</taxon>
        <taxon>Pichiaceae</taxon>
        <taxon>Brettanomyces</taxon>
    </lineage>
</organism>
<gene>
    <name evidence="11" type="ORF">FOA43_000621</name>
</gene>
<evidence type="ECO:0000313" key="11">
    <source>
        <dbReference type="EMBL" id="QPG73311.1"/>
    </source>
</evidence>
<dbReference type="InterPro" id="IPR040025">
    <property type="entry name" value="Znf622/Rei1/Reh1"/>
</dbReference>
<dbReference type="AlphaFoldDB" id="A0A875RW25"/>
<evidence type="ECO:0000256" key="4">
    <source>
        <dbReference type="ARBA" id="ARBA00022723"/>
    </source>
</evidence>
<name>A0A875RW25_EENNA</name>
<dbReference type="SUPFAM" id="SSF57667">
    <property type="entry name" value="beta-beta-alpha zinc fingers"/>
    <property type="match status" value="1"/>
</dbReference>
<keyword evidence="4" id="KW-0479">Metal-binding</keyword>
<dbReference type="GO" id="GO:0005737">
    <property type="term" value="C:cytoplasm"/>
    <property type="evidence" value="ECO:0007669"/>
    <property type="project" value="UniProtKB-SubCell"/>
</dbReference>
<keyword evidence="5" id="KW-0677">Repeat</keyword>
<dbReference type="PANTHER" id="PTHR13182:SF21">
    <property type="entry name" value="CYTOPLASMIC 60S SUBUNIT BIOGENESIS FACTOR REI1"/>
    <property type="match status" value="1"/>
</dbReference>
<dbReference type="PANTHER" id="PTHR13182">
    <property type="entry name" value="ZINC FINGER PROTEIN 622"/>
    <property type="match status" value="1"/>
</dbReference>
<comment type="subcellular location">
    <subcellularLocation>
        <location evidence="1">Cytoplasm</location>
    </subcellularLocation>
</comment>
<evidence type="ECO:0000256" key="7">
    <source>
        <dbReference type="ARBA" id="ARBA00022833"/>
    </source>
</evidence>
<dbReference type="Pfam" id="PF12756">
    <property type="entry name" value="zf-C2H2_2"/>
    <property type="match status" value="1"/>
</dbReference>
<evidence type="ECO:0000256" key="6">
    <source>
        <dbReference type="ARBA" id="ARBA00022771"/>
    </source>
</evidence>
<keyword evidence="6" id="KW-0863">Zinc-finger</keyword>
<dbReference type="InterPro" id="IPR041661">
    <property type="entry name" value="ZN622/Rei1/Reh1_Znf-C2H2"/>
</dbReference>
<keyword evidence="12" id="KW-1185">Reference proteome</keyword>
<evidence type="ECO:0000256" key="5">
    <source>
        <dbReference type="ARBA" id="ARBA00022737"/>
    </source>
</evidence>
<accession>A0A875RW25</accession>
<evidence type="ECO:0000256" key="8">
    <source>
        <dbReference type="ARBA" id="ARBA00034126"/>
    </source>
</evidence>
<proteinExistence type="inferred from homology"/>
<dbReference type="SMART" id="SM00451">
    <property type="entry name" value="ZnF_U1"/>
    <property type="match status" value="1"/>
</dbReference>
<dbReference type="GO" id="GO:0003676">
    <property type="term" value="F:nucleic acid binding"/>
    <property type="evidence" value="ECO:0007669"/>
    <property type="project" value="InterPro"/>
</dbReference>
<evidence type="ECO:0000313" key="12">
    <source>
        <dbReference type="Proteomes" id="UP000662931"/>
    </source>
</evidence>
<dbReference type="RefSeq" id="XP_038776876.1">
    <property type="nucleotide sequence ID" value="XM_038920948.1"/>
</dbReference>
<dbReference type="OrthoDB" id="19329at2759"/>
<feature type="domain" description="C2H2-type" evidence="10">
    <location>
        <begin position="9"/>
        <end position="31"/>
    </location>
</feature>
<keyword evidence="2" id="KW-0963">Cytoplasm</keyword>
<evidence type="ECO:0000256" key="9">
    <source>
        <dbReference type="SAM" id="MobiDB-lite"/>
    </source>
</evidence>
<reference evidence="11" key="1">
    <citation type="submission" date="2020-10" db="EMBL/GenBank/DDBJ databases">
        <authorList>
            <person name="Roach M.J.R."/>
        </authorList>
    </citation>
    <scope>NUCLEOTIDE SEQUENCE</scope>
    <source>
        <strain evidence="11">CBS 1945</strain>
    </source>
</reference>
<feature type="region of interest" description="Disordered" evidence="9">
    <location>
        <begin position="269"/>
        <end position="308"/>
    </location>
</feature>
<dbReference type="GO" id="GO:0008270">
    <property type="term" value="F:zinc ion binding"/>
    <property type="evidence" value="ECO:0007669"/>
    <property type="project" value="UniProtKB-KW"/>
</dbReference>
<sequence length="410" mass="47854">MSSSYRFTCNSCELAFTASQDQREHMKTEWHRYNLKRRVAQLPPISEDTFDTKVATLADKKDDEEEDEYCTKKEQRKKAKEELLEKKRQLFEIARKRMTSTGGTVKIGEDGKLVMENKSTEAEERKIILGMHKDEETILGEEANMTEEELEEKMLKEKMENRVEIPLDTCIFCGAKSKDLDTNVEHMFMKHGLYIPEEEYLVNKEGLIEYLGEKVGYGNVCLVCNYQGRNLESIRQHMLAKSHCKIPYETEDEKYEIGKFYDFSSTYSKKTKEEDNDENDDDEWEDVSNDYNVDDDEEEEEEKESGKFANADDVIYASEIGLHLPNGLVAGHRSLARVWRQNLAPERELGEGQGTVMAAETRHLATQFEKKQYKEQKRVWARENKAKNLNDRSLAKFINVKPHFRDELLQ</sequence>
<dbReference type="KEGG" id="bnn:FOA43_000621"/>
<dbReference type="PROSITE" id="PS00028">
    <property type="entry name" value="ZINC_FINGER_C2H2_1"/>
    <property type="match status" value="1"/>
</dbReference>
<dbReference type="EMBL" id="CP064812">
    <property type="protein sequence ID" value="QPG73311.1"/>
    <property type="molecule type" value="Genomic_DNA"/>
</dbReference>
<keyword evidence="7" id="KW-0862">Zinc</keyword>
<dbReference type="GO" id="GO:0042273">
    <property type="term" value="P:ribosomal large subunit biogenesis"/>
    <property type="evidence" value="ECO:0007669"/>
    <property type="project" value="UniProtKB-ARBA"/>
</dbReference>
<evidence type="ECO:0000256" key="3">
    <source>
        <dbReference type="ARBA" id="ARBA00022517"/>
    </source>
</evidence>
<comment type="similarity">
    <text evidence="8">Belongs to the REI1 family.</text>
</comment>
<feature type="compositionally biased region" description="Acidic residues" evidence="9">
    <location>
        <begin position="274"/>
        <end position="303"/>
    </location>
</feature>
<dbReference type="GO" id="GO:0030687">
    <property type="term" value="C:preribosome, large subunit precursor"/>
    <property type="evidence" value="ECO:0007669"/>
    <property type="project" value="TreeGrafter"/>
</dbReference>
<keyword evidence="3" id="KW-0690">Ribosome biogenesis</keyword>
<dbReference type="InterPro" id="IPR036236">
    <property type="entry name" value="Znf_C2H2_sf"/>
</dbReference>
<evidence type="ECO:0000259" key="10">
    <source>
        <dbReference type="PROSITE" id="PS00028"/>
    </source>
</evidence>
<dbReference type="GeneID" id="62194022"/>
<evidence type="ECO:0000256" key="1">
    <source>
        <dbReference type="ARBA" id="ARBA00004496"/>
    </source>
</evidence>
<evidence type="ECO:0000256" key="2">
    <source>
        <dbReference type="ARBA" id="ARBA00022490"/>
    </source>
</evidence>
<dbReference type="Proteomes" id="UP000662931">
    <property type="component" value="Chromosome 1"/>
</dbReference>